<keyword evidence="3" id="KW-1185">Reference proteome</keyword>
<organism evidence="2 3">
    <name type="scientific">Lactuca saligna</name>
    <name type="common">Willowleaf lettuce</name>
    <dbReference type="NCBI Taxonomy" id="75948"/>
    <lineage>
        <taxon>Eukaryota</taxon>
        <taxon>Viridiplantae</taxon>
        <taxon>Streptophyta</taxon>
        <taxon>Embryophyta</taxon>
        <taxon>Tracheophyta</taxon>
        <taxon>Spermatophyta</taxon>
        <taxon>Magnoliopsida</taxon>
        <taxon>eudicotyledons</taxon>
        <taxon>Gunneridae</taxon>
        <taxon>Pentapetalae</taxon>
        <taxon>asterids</taxon>
        <taxon>campanulids</taxon>
        <taxon>Asterales</taxon>
        <taxon>Asteraceae</taxon>
        <taxon>Cichorioideae</taxon>
        <taxon>Cichorieae</taxon>
        <taxon>Lactucinae</taxon>
        <taxon>Lactuca</taxon>
    </lineage>
</organism>
<dbReference type="Proteomes" id="UP001177003">
    <property type="component" value="Chromosome 2"/>
</dbReference>
<gene>
    <name evidence="2" type="ORF">LSALG_LOCUS13281</name>
</gene>
<comment type="similarity">
    <text evidence="1">Belongs to the senescence regulator S40 family.</text>
</comment>
<dbReference type="Pfam" id="PF04520">
    <property type="entry name" value="Senescence_reg"/>
    <property type="match status" value="1"/>
</dbReference>
<sequence length="123" mass="14660">MGEEFEESEVIFVEVALQSKQDNHYHVDIRQGNELKRKRKKKRKSSIPINIPENKLNLHEYEESVDDFDLFEDDDERGERIVPPHVIWRRRIVENVAYSIYTGRGTTLKIRDFILKLTGFLEN</sequence>
<dbReference type="AlphaFoldDB" id="A0AA36DV48"/>
<dbReference type="GO" id="GO:0010150">
    <property type="term" value="P:leaf senescence"/>
    <property type="evidence" value="ECO:0007669"/>
    <property type="project" value="UniProtKB-ARBA"/>
</dbReference>
<dbReference type="PANTHER" id="PTHR33083">
    <property type="entry name" value="EXPRESSED PROTEIN"/>
    <property type="match status" value="1"/>
</dbReference>
<dbReference type="EMBL" id="OX465078">
    <property type="protein sequence ID" value="CAI9273115.1"/>
    <property type="molecule type" value="Genomic_DNA"/>
</dbReference>
<evidence type="ECO:0000313" key="2">
    <source>
        <dbReference type="EMBL" id="CAI9273115.1"/>
    </source>
</evidence>
<accession>A0AA36DV48</accession>
<dbReference type="PANTHER" id="PTHR33083:SF49">
    <property type="entry name" value="SENESCENCE REGULATOR"/>
    <property type="match status" value="1"/>
</dbReference>
<evidence type="ECO:0000256" key="1">
    <source>
        <dbReference type="ARBA" id="ARBA00034773"/>
    </source>
</evidence>
<evidence type="ECO:0000313" key="3">
    <source>
        <dbReference type="Proteomes" id="UP001177003"/>
    </source>
</evidence>
<protein>
    <submittedName>
        <fullName evidence="2">Uncharacterized protein</fullName>
    </submittedName>
</protein>
<name>A0AA36DV48_LACSI</name>
<reference evidence="2" key="1">
    <citation type="submission" date="2023-04" db="EMBL/GenBank/DDBJ databases">
        <authorList>
            <person name="Vijverberg K."/>
            <person name="Xiong W."/>
            <person name="Schranz E."/>
        </authorList>
    </citation>
    <scope>NUCLEOTIDE SEQUENCE</scope>
</reference>
<proteinExistence type="inferred from homology"/>
<dbReference type="InterPro" id="IPR007608">
    <property type="entry name" value="Senescence_reg_S40"/>
</dbReference>